<dbReference type="InterPro" id="IPR006085">
    <property type="entry name" value="XPG_DNA_repair_N"/>
</dbReference>
<dbReference type="GO" id="GO:0003677">
    <property type="term" value="F:DNA binding"/>
    <property type="evidence" value="ECO:0007669"/>
    <property type="project" value="InterPro"/>
</dbReference>
<dbReference type="InterPro" id="IPR006086">
    <property type="entry name" value="XPG-I_dom"/>
</dbReference>
<dbReference type="PANTHER" id="PTHR11081:SF70">
    <property type="entry name" value="FLAP ENDONUCLEASE GEN HOMOLOG 1"/>
    <property type="match status" value="1"/>
</dbReference>
<dbReference type="InterPro" id="IPR008918">
    <property type="entry name" value="HhH2"/>
</dbReference>
<dbReference type="InterPro" id="IPR036279">
    <property type="entry name" value="5-3_exonuclease_C_sf"/>
</dbReference>
<evidence type="ECO:0000259" key="7">
    <source>
        <dbReference type="SMART" id="SM00484"/>
    </source>
</evidence>
<dbReference type="Gene3D" id="1.10.150.20">
    <property type="entry name" value="5' to 3' exonuclease, C-terminal subdomain"/>
    <property type="match status" value="1"/>
</dbReference>
<keyword evidence="5" id="KW-0460">Magnesium</keyword>
<evidence type="ECO:0000256" key="2">
    <source>
        <dbReference type="ARBA" id="ARBA00022722"/>
    </source>
</evidence>
<name>G3MJT5_AMBMU</name>
<feature type="domain" description="XPG-I" evidence="7">
    <location>
        <begin position="74"/>
        <end position="145"/>
    </location>
</feature>
<dbReference type="AlphaFoldDB" id="G3MJT5"/>
<keyword evidence="2" id="KW-0540">Nuclease</keyword>
<comment type="cofactor">
    <cofactor evidence="1">
        <name>Mg(2+)</name>
        <dbReference type="ChEBI" id="CHEBI:18420"/>
    </cofactor>
</comment>
<feature type="non-terminal residue" evidence="8">
    <location>
        <position position="1"/>
    </location>
</feature>
<accession>G3MJT5</accession>
<dbReference type="SMART" id="SM00484">
    <property type="entry name" value="XPGI"/>
    <property type="match status" value="1"/>
</dbReference>
<dbReference type="InterPro" id="IPR029060">
    <property type="entry name" value="PIN-like_dom_sf"/>
</dbReference>
<evidence type="ECO:0000256" key="1">
    <source>
        <dbReference type="ARBA" id="ARBA00001946"/>
    </source>
</evidence>
<dbReference type="PANTHER" id="PTHR11081">
    <property type="entry name" value="FLAP ENDONUCLEASE FAMILY MEMBER"/>
    <property type="match status" value="1"/>
</dbReference>
<reference evidence="8" key="1">
    <citation type="journal article" date="2011" name="PLoS ONE">
        <title>A deep insight into the sialotranscriptome of the gulf coast tick, Amblyomma maculatum.</title>
        <authorList>
            <person name="Karim S."/>
            <person name="Singh P."/>
            <person name="Ribeiro J.M."/>
        </authorList>
    </citation>
    <scope>NUCLEOTIDE SEQUENCE</scope>
    <source>
        <tissue evidence="8">Salivary gland</tissue>
    </source>
</reference>
<dbReference type="SUPFAM" id="SSF47807">
    <property type="entry name" value="5' to 3' exonuclease, C-terminal subdomain"/>
    <property type="match status" value="1"/>
</dbReference>
<organism evidence="8">
    <name type="scientific">Amblyomma maculatum</name>
    <name type="common">Gulf Coast tick</name>
    <dbReference type="NCBI Taxonomy" id="34609"/>
    <lineage>
        <taxon>Eukaryota</taxon>
        <taxon>Metazoa</taxon>
        <taxon>Ecdysozoa</taxon>
        <taxon>Arthropoda</taxon>
        <taxon>Chelicerata</taxon>
        <taxon>Arachnida</taxon>
        <taxon>Acari</taxon>
        <taxon>Parasitiformes</taxon>
        <taxon>Ixodida</taxon>
        <taxon>Ixodoidea</taxon>
        <taxon>Ixodidae</taxon>
        <taxon>Amblyomminae</taxon>
        <taxon>Amblyomma</taxon>
    </lineage>
</organism>
<dbReference type="Pfam" id="PF00867">
    <property type="entry name" value="XPG_I"/>
    <property type="match status" value="1"/>
</dbReference>
<dbReference type="PRINTS" id="PR00853">
    <property type="entry name" value="XPGRADSUPER"/>
</dbReference>
<evidence type="ECO:0000256" key="3">
    <source>
        <dbReference type="ARBA" id="ARBA00022723"/>
    </source>
</evidence>
<evidence type="ECO:0000313" key="8">
    <source>
        <dbReference type="EMBL" id="AEO33753.1"/>
    </source>
</evidence>
<dbReference type="GO" id="GO:0017108">
    <property type="term" value="F:5'-flap endonuclease activity"/>
    <property type="evidence" value="ECO:0007669"/>
    <property type="project" value="TreeGrafter"/>
</dbReference>
<keyword evidence="3" id="KW-0479">Metal-binding</keyword>
<evidence type="ECO:0000256" key="4">
    <source>
        <dbReference type="ARBA" id="ARBA00022801"/>
    </source>
</evidence>
<feature type="compositionally biased region" description="Basic and acidic residues" evidence="6">
    <location>
        <begin position="207"/>
        <end position="236"/>
    </location>
</feature>
<dbReference type="EMBL" id="JO842136">
    <property type="protein sequence ID" value="AEO33753.1"/>
    <property type="molecule type" value="mRNA"/>
</dbReference>
<dbReference type="SUPFAM" id="SSF88723">
    <property type="entry name" value="PIN domain-like"/>
    <property type="match status" value="1"/>
</dbReference>
<dbReference type="InterPro" id="IPR006084">
    <property type="entry name" value="XPG/Rad2"/>
</dbReference>
<dbReference type="GO" id="GO:0046872">
    <property type="term" value="F:metal ion binding"/>
    <property type="evidence" value="ECO:0007669"/>
    <property type="project" value="UniProtKB-KW"/>
</dbReference>
<evidence type="ECO:0000256" key="6">
    <source>
        <dbReference type="SAM" id="MobiDB-lite"/>
    </source>
</evidence>
<dbReference type="Pfam" id="PF00752">
    <property type="entry name" value="XPG_N"/>
    <property type="match status" value="1"/>
</dbReference>
<protein>
    <recommendedName>
        <fullName evidence="7">XPG-I domain-containing protein</fullName>
    </recommendedName>
</protein>
<dbReference type="Gene3D" id="3.40.50.1010">
    <property type="entry name" value="5'-nuclease"/>
    <property type="match status" value="2"/>
</dbReference>
<keyword evidence="4" id="KW-0378">Hydrolase</keyword>
<feature type="non-terminal residue" evidence="8">
    <location>
        <position position="266"/>
    </location>
</feature>
<proteinExistence type="evidence at transcript level"/>
<dbReference type="SMART" id="SM00279">
    <property type="entry name" value="HhH2"/>
    <property type="match status" value="1"/>
</dbReference>
<sequence length="266" mass="30029">KLKNLRGKRLAVDLSAWVREQKRMAKTKNVSSVPTRNLFNWCKKLLLEHRIKPFFVLGGQRTGSQQKERKTLVDILGLPCCQIDRKAESVCAFLNEKGTVDGCITEGSDAFLYGAQTVYRKFNIEEEDPEIDEYNISDIEKKADLNRKKLIALNMLVGSDGIPGVGMVTAGQLLKEFGDDDPIKRLRRWTPNEVPEASQDKPSTSGQHKEKRDSTGSACDEGKEGKLELSVRKEMHGQGPHFKKVISEYMDSQTNIQDPGDFKWQS</sequence>
<evidence type="ECO:0000256" key="5">
    <source>
        <dbReference type="ARBA" id="ARBA00022842"/>
    </source>
</evidence>
<feature type="region of interest" description="Disordered" evidence="6">
    <location>
        <begin position="189"/>
        <end position="240"/>
    </location>
</feature>